<dbReference type="PROSITE" id="PS50181">
    <property type="entry name" value="FBOX"/>
    <property type="match status" value="1"/>
</dbReference>
<dbReference type="InterPro" id="IPR050796">
    <property type="entry name" value="SCF_F-box_component"/>
</dbReference>
<dbReference type="PANTHER" id="PTHR31672:SF10">
    <property type="entry name" value="F-BOX DOMAIN-CONTAINING PROTEIN"/>
    <property type="match status" value="1"/>
</dbReference>
<evidence type="ECO:0000256" key="1">
    <source>
        <dbReference type="SAM" id="MobiDB-lite"/>
    </source>
</evidence>
<dbReference type="Pfam" id="PF00646">
    <property type="entry name" value="F-box"/>
    <property type="match status" value="1"/>
</dbReference>
<dbReference type="InterPro" id="IPR006527">
    <property type="entry name" value="F-box-assoc_dom_typ1"/>
</dbReference>
<dbReference type="SUPFAM" id="SSF50965">
    <property type="entry name" value="Galactose oxidase, central domain"/>
    <property type="match status" value="1"/>
</dbReference>
<sequence>MNHMGMKNQTPLLPEEITRNILERLPVKSLIRFQCVCKHWKNLIKSRSFVADHLHYSTHQNLSLLLEENNLRLCLLDCELQHRIVQSALPIKSFQGARIVGSCNGLLCVEMGRDDKFPPSLLLWNPAHRAYRYVPRRTYADSDDCVVGFGFSPVVNDYKIVRAYSESYDDVVNRVEVFSLNRGSWKGIDIGNLEGVKLCHESVATNGAISWSGSKLGAKEEGEDDSEEDDYKDDDDDDMEEAEDETEVIVSFDIAREIFILMPRPDLDYDAIEKLAVYENKLAMLCYIWDEDDERSDTIDLWVMEKGTEERWNWIKIYSSNPCSYTLEPMTIWRNHVVCKASSEEDKDKGRDALYLLNLTTNEAKTFDIPKCCYSVHSMCNYVESLVSLGTYR</sequence>
<evidence type="ECO:0000313" key="3">
    <source>
        <dbReference type="EMBL" id="KAK4256378.1"/>
    </source>
</evidence>
<dbReference type="InterPro" id="IPR001810">
    <property type="entry name" value="F-box_dom"/>
</dbReference>
<evidence type="ECO:0000313" key="4">
    <source>
        <dbReference type="Proteomes" id="UP001293593"/>
    </source>
</evidence>
<dbReference type="InterPro" id="IPR017451">
    <property type="entry name" value="F-box-assoc_interact_dom"/>
</dbReference>
<dbReference type="SUPFAM" id="SSF81383">
    <property type="entry name" value="F-box domain"/>
    <property type="match status" value="1"/>
</dbReference>
<feature type="region of interest" description="Disordered" evidence="1">
    <location>
        <begin position="214"/>
        <end position="244"/>
    </location>
</feature>
<protein>
    <recommendedName>
        <fullName evidence="2">F-box domain-containing protein</fullName>
    </recommendedName>
</protein>
<gene>
    <name evidence="3" type="ORF">QN277_009253</name>
</gene>
<feature type="domain" description="F-box" evidence="2">
    <location>
        <begin position="7"/>
        <end position="54"/>
    </location>
</feature>
<dbReference type="NCBIfam" id="TIGR01640">
    <property type="entry name" value="F_box_assoc_1"/>
    <property type="match status" value="1"/>
</dbReference>
<dbReference type="InterPro" id="IPR036047">
    <property type="entry name" value="F-box-like_dom_sf"/>
</dbReference>
<organism evidence="3 4">
    <name type="scientific">Acacia crassicarpa</name>
    <name type="common">northern wattle</name>
    <dbReference type="NCBI Taxonomy" id="499986"/>
    <lineage>
        <taxon>Eukaryota</taxon>
        <taxon>Viridiplantae</taxon>
        <taxon>Streptophyta</taxon>
        <taxon>Embryophyta</taxon>
        <taxon>Tracheophyta</taxon>
        <taxon>Spermatophyta</taxon>
        <taxon>Magnoliopsida</taxon>
        <taxon>eudicotyledons</taxon>
        <taxon>Gunneridae</taxon>
        <taxon>Pentapetalae</taxon>
        <taxon>rosids</taxon>
        <taxon>fabids</taxon>
        <taxon>Fabales</taxon>
        <taxon>Fabaceae</taxon>
        <taxon>Caesalpinioideae</taxon>
        <taxon>mimosoid clade</taxon>
        <taxon>Acacieae</taxon>
        <taxon>Acacia</taxon>
    </lineage>
</organism>
<accession>A0AAE1IUH0</accession>
<dbReference type="SMART" id="SM00256">
    <property type="entry name" value="FBOX"/>
    <property type="match status" value="1"/>
</dbReference>
<keyword evidence="4" id="KW-1185">Reference proteome</keyword>
<reference evidence="3" key="1">
    <citation type="submission" date="2023-10" db="EMBL/GenBank/DDBJ databases">
        <title>Chromosome-level genome of the transformable northern wattle, Acacia crassicarpa.</title>
        <authorList>
            <person name="Massaro I."/>
            <person name="Sinha N.R."/>
            <person name="Poethig S."/>
            <person name="Leichty A.R."/>
        </authorList>
    </citation>
    <scope>NUCLEOTIDE SEQUENCE</scope>
    <source>
        <strain evidence="3">Acra3RX</strain>
        <tissue evidence="3">Leaf</tissue>
    </source>
</reference>
<feature type="compositionally biased region" description="Acidic residues" evidence="1">
    <location>
        <begin position="221"/>
        <end position="244"/>
    </location>
</feature>
<dbReference type="AlphaFoldDB" id="A0AAE1IUH0"/>
<dbReference type="PANTHER" id="PTHR31672">
    <property type="entry name" value="BNACNNG10540D PROTEIN"/>
    <property type="match status" value="1"/>
</dbReference>
<evidence type="ECO:0000259" key="2">
    <source>
        <dbReference type="PROSITE" id="PS50181"/>
    </source>
</evidence>
<dbReference type="InterPro" id="IPR011043">
    <property type="entry name" value="Gal_Oxase/kelch_b-propeller"/>
</dbReference>
<dbReference type="Proteomes" id="UP001293593">
    <property type="component" value="Unassembled WGS sequence"/>
</dbReference>
<name>A0AAE1IUH0_9FABA</name>
<dbReference type="EMBL" id="JAWXYG010000013">
    <property type="protein sequence ID" value="KAK4256378.1"/>
    <property type="molecule type" value="Genomic_DNA"/>
</dbReference>
<dbReference type="Pfam" id="PF07734">
    <property type="entry name" value="FBA_1"/>
    <property type="match status" value="1"/>
</dbReference>
<dbReference type="CDD" id="cd22157">
    <property type="entry name" value="F-box_AtFBW1-like"/>
    <property type="match status" value="1"/>
</dbReference>
<dbReference type="Gene3D" id="1.20.1280.50">
    <property type="match status" value="1"/>
</dbReference>
<proteinExistence type="predicted"/>
<comment type="caution">
    <text evidence="3">The sequence shown here is derived from an EMBL/GenBank/DDBJ whole genome shotgun (WGS) entry which is preliminary data.</text>
</comment>